<feature type="transmembrane region" description="Helical" evidence="1">
    <location>
        <begin position="63"/>
        <end position="81"/>
    </location>
</feature>
<keyword evidence="5" id="KW-1185">Reference proteome</keyword>
<dbReference type="EMBL" id="LJJB01000007">
    <property type="protein sequence ID" value="KQL50059.1"/>
    <property type="molecule type" value="Genomic_DNA"/>
</dbReference>
<reference evidence="4 5" key="1">
    <citation type="submission" date="2015-09" db="EMBL/GenBank/DDBJ databases">
        <title>Genome sequencing project for genomic taxonomy and phylogenomics of Bacillus-like bacteria.</title>
        <authorList>
            <person name="Liu B."/>
            <person name="Wang J."/>
            <person name="Zhu Y."/>
            <person name="Liu G."/>
            <person name="Chen Q."/>
            <person name="Chen Z."/>
            <person name="Lan J."/>
            <person name="Che J."/>
            <person name="Ge C."/>
            <person name="Shi H."/>
            <person name="Pan Z."/>
            <person name="Liu X."/>
        </authorList>
    </citation>
    <scope>NUCLEOTIDE SEQUENCE [LARGE SCALE GENOMIC DNA]</scope>
    <source>
        <strain evidence="4 5">DSM 8552</strain>
    </source>
</reference>
<keyword evidence="1" id="KW-0472">Membrane</keyword>
<feature type="transmembrane region" description="Helical" evidence="1">
    <location>
        <begin position="14"/>
        <end position="34"/>
    </location>
</feature>
<evidence type="ECO:0000313" key="5">
    <source>
        <dbReference type="Proteomes" id="UP000051063"/>
    </source>
</evidence>
<accession>A0ABR5NES8</accession>
<feature type="domain" description="Cysteinyl-tRNA ligase anticodon binding" evidence="2">
    <location>
        <begin position="174"/>
        <end position="224"/>
    </location>
</feature>
<evidence type="ECO:0000259" key="3">
    <source>
        <dbReference type="Pfam" id="PF23494"/>
    </source>
</evidence>
<dbReference type="InterPro" id="IPR056411">
    <property type="entry name" value="CysS_C"/>
</dbReference>
<sequence length="235" mass="26096">MNDNPVTVVGFTQIVHILVLIVPPALGLILGYFIPSIAKWAIQLPWIPFQGPLELIAHFHENWVVFVTTILGLIAGIWLSVEVMKDSLVITVSDDKVSLKIKGTVQNISRVDVASAFIDGKKVVLLGSTGNELARETYESAPADVARAFVKHDYPWLPTGDPYDGDYRLWVPETPELPPAVNALLKAREQALQKKDAEAAKEMYREASRIGIVIRNKGMLQYWRQVANGTEGVKR</sequence>
<keyword evidence="1" id="KW-0812">Transmembrane</keyword>
<evidence type="ECO:0008006" key="6">
    <source>
        <dbReference type="Google" id="ProtNLM"/>
    </source>
</evidence>
<evidence type="ECO:0000259" key="2">
    <source>
        <dbReference type="Pfam" id="PF23493"/>
    </source>
</evidence>
<evidence type="ECO:0000313" key="4">
    <source>
        <dbReference type="EMBL" id="KQL50059.1"/>
    </source>
</evidence>
<name>A0ABR5NES8_BRECH</name>
<dbReference type="Pfam" id="PF23494">
    <property type="entry name" value="bPH_10"/>
    <property type="match status" value="1"/>
</dbReference>
<comment type="caution">
    <text evidence="4">The sequence shown here is derived from an EMBL/GenBank/DDBJ whole genome shotgun (WGS) entry which is preliminary data.</text>
</comment>
<evidence type="ECO:0000256" key="1">
    <source>
        <dbReference type="SAM" id="Phobius"/>
    </source>
</evidence>
<dbReference type="Pfam" id="PF23493">
    <property type="entry name" value="CysS_C"/>
    <property type="match status" value="1"/>
</dbReference>
<feature type="domain" description="YqeB PH" evidence="3">
    <location>
        <begin position="7"/>
        <end position="156"/>
    </location>
</feature>
<keyword evidence="1" id="KW-1133">Transmembrane helix</keyword>
<gene>
    <name evidence="4" type="ORF">AN963_00880</name>
</gene>
<protein>
    <recommendedName>
        <fullName evidence="6">DUF308 domain-containing protein</fullName>
    </recommendedName>
</protein>
<organism evidence="4 5">
    <name type="scientific">Brevibacillus choshinensis</name>
    <dbReference type="NCBI Taxonomy" id="54911"/>
    <lineage>
        <taxon>Bacteria</taxon>
        <taxon>Bacillati</taxon>
        <taxon>Bacillota</taxon>
        <taxon>Bacilli</taxon>
        <taxon>Bacillales</taxon>
        <taxon>Paenibacillaceae</taxon>
        <taxon>Brevibacillus</taxon>
    </lineage>
</organism>
<dbReference type="Proteomes" id="UP000051063">
    <property type="component" value="Unassembled WGS sequence"/>
</dbReference>
<proteinExistence type="predicted"/>
<dbReference type="InterPro" id="IPR057798">
    <property type="entry name" value="PH_YqeB"/>
</dbReference>